<evidence type="ECO:0000313" key="1">
    <source>
        <dbReference type="EMBL" id="EFH09910.1"/>
    </source>
</evidence>
<name>D5RS21_9PROT</name>
<protein>
    <submittedName>
        <fullName evidence="1">Uncharacterized protein</fullName>
    </submittedName>
</protein>
<sequence length="44" mass="4754">MDPTDPPPSPEDDHADWLLDLAGLLLAVRPAARAPLEAALRRLP</sequence>
<proteinExistence type="predicted"/>
<comment type="caution">
    <text evidence="1">The sequence shown here is derived from an EMBL/GenBank/DDBJ whole genome shotgun (WGS) entry which is preliminary data.</text>
</comment>
<reference evidence="1 2" key="1">
    <citation type="submission" date="2010-04" db="EMBL/GenBank/DDBJ databases">
        <authorList>
            <person name="Qin X."/>
            <person name="Bachman B."/>
            <person name="Battles P."/>
            <person name="Bell A."/>
            <person name="Bess C."/>
            <person name="Bickham C."/>
            <person name="Chaboub L."/>
            <person name="Chen D."/>
            <person name="Coyle M."/>
            <person name="Deiros D.R."/>
            <person name="Dinh H."/>
            <person name="Forbes L."/>
            <person name="Fowler G."/>
            <person name="Francisco L."/>
            <person name="Fu Q."/>
            <person name="Gubbala S."/>
            <person name="Hale W."/>
            <person name="Han Y."/>
            <person name="Hemphill L."/>
            <person name="Highlander S.K."/>
            <person name="Hirani K."/>
            <person name="Hogues M."/>
            <person name="Jackson L."/>
            <person name="Jakkamsetti A."/>
            <person name="Javaid M."/>
            <person name="Jiang H."/>
            <person name="Korchina V."/>
            <person name="Kovar C."/>
            <person name="Lara F."/>
            <person name="Lee S."/>
            <person name="Mata R."/>
            <person name="Mathew T."/>
            <person name="Moen C."/>
            <person name="Morales K."/>
            <person name="Munidasa M."/>
            <person name="Nazareth L."/>
            <person name="Ngo R."/>
            <person name="Nguyen L."/>
            <person name="Okwuonu G."/>
            <person name="Ongeri F."/>
            <person name="Patil S."/>
            <person name="Petrosino J."/>
            <person name="Pham C."/>
            <person name="Pham P."/>
            <person name="Pu L.-L."/>
            <person name="Puazo M."/>
            <person name="Raj R."/>
            <person name="Reid J."/>
            <person name="Rouhana J."/>
            <person name="Saada N."/>
            <person name="Shang Y."/>
            <person name="Simmons D."/>
            <person name="Thornton R."/>
            <person name="Warren J."/>
            <person name="Weissenberger G."/>
            <person name="Zhang J."/>
            <person name="Zhang L."/>
            <person name="Zhou C."/>
            <person name="Zhu D."/>
            <person name="Muzny D."/>
            <person name="Worley K."/>
            <person name="Gibbs R."/>
        </authorList>
    </citation>
    <scope>NUCLEOTIDE SEQUENCE [LARGE SCALE GENOMIC DNA]</scope>
    <source>
        <strain evidence="1 2">ATCC 49957</strain>
    </source>
</reference>
<dbReference type="HOGENOM" id="CLU_3226733_0_0_5"/>
<feature type="non-terminal residue" evidence="1">
    <location>
        <position position="44"/>
    </location>
</feature>
<gene>
    <name evidence="1" type="ORF">HMPREF0731_3883</name>
</gene>
<evidence type="ECO:0000313" key="2">
    <source>
        <dbReference type="Proteomes" id="UP000005324"/>
    </source>
</evidence>
<accession>D5RS21</accession>
<dbReference type="Proteomes" id="UP000005324">
    <property type="component" value="Unassembled WGS sequence"/>
</dbReference>
<dbReference type="AlphaFoldDB" id="D5RS21"/>
<dbReference type="EMBL" id="ADVL01000723">
    <property type="protein sequence ID" value="EFH09910.1"/>
    <property type="molecule type" value="Genomic_DNA"/>
</dbReference>
<keyword evidence="2" id="KW-1185">Reference proteome</keyword>
<organism evidence="1 2">
    <name type="scientific">Pseudoroseomonas cervicalis ATCC 49957</name>
    <dbReference type="NCBI Taxonomy" id="525371"/>
    <lineage>
        <taxon>Bacteria</taxon>
        <taxon>Pseudomonadati</taxon>
        <taxon>Pseudomonadota</taxon>
        <taxon>Alphaproteobacteria</taxon>
        <taxon>Acetobacterales</taxon>
        <taxon>Roseomonadaceae</taxon>
        <taxon>Roseomonas</taxon>
    </lineage>
</organism>